<keyword evidence="1" id="KW-0343">GTPase activation</keyword>
<sequence>VEQAWREAQDIVQRALPLLRACAPPRRIVAAQVPAGGSGSNPEASLDEVDGSVHEAPPPPEDASQFFAQEVARGLTCIDCGLPDADWASVSYGTYLCVDCAGRHRGLGVHLSFVRSTTMDIWSKGQLRRMQLGGSNRFREFLRSYPKLVEEPQTSAALMHRSSF</sequence>
<reference evidence="8" key="1">
    <citation type="submission" date="2021-02" db="EMBL/GenBank/DDBJ databases">
        <authorList>
            <person name="Dougan E. K."/>
            <person name="Rhodes N."/>
            <person name="Thang M."/>
            <person name="Chan C."/>
        </authorList>
    </citation>
    <scope>NUCLEOTIDE SEQUENCE</scope>
</reference>
<accession>A0A813KN87</accession>
<dbReference type="GO" id="GO:0032012">
    <property type="term" value="P:regulation of ARF protein signal transduction"/>
    <property type="evidence" value="ECO:0007669"/>
    <property type="project" value="TreeGrafter"/>
</dbReference>
<feature type="domain" description="Arf-GAP" evidence="7">
    <location>
        <begin position="77"/>
        <end position="144"/>
    </location>
</feature>
<organism evidence="8 9">
    <name type="scientific">Polarella glacialis</name>
    <name type="common">Dinoflagellate</name>
    <dbReference type="NCBI Taxonomy" id="89957"/>
    <lineage>
        <taxon>Eukaryota</taxon>
        <taxon>Sar</taxon>
        <taxon>Alveolata</taxon>
        <taxon>Dinophyceae</taxon>
        <taxon>Suessiales</taxon>
        <taxon>Suessiaceae</taxon>
        <taxon>Polarella</taxon>
    </lineage>
</organism>
<dbReference type="GO" id="GO:0005096">
    <property type="term" value="F:GTPase activator activity"/>
    <property type="evidence" value="ECO:0007669"/>
    <property type="project" value="UniProtKB-KW"/>
</dbReference>
<dbReference type="PANTHER" id="PTHR46395">
    <property type="entry name" value="ADP-RIBOSYLATION FACTOR GTPASE-ACTIVATING PROTEIN 1"/>
    <property type="match status" value="1"/>
</dbReference>
<protein>
    <recommendedName>
        <fullName evidence="7">Arf-GAP domain-containing protein</fullName>
    </recommendedName>
</protein>
<keyword evidence="4" id="KW-0862">Zinc</keyword>
<dbReference type="EMBL" id="CAJNNW010031818">
    <property type="protein sequence ID" value="CAE8709225.1"/>
    <property type="molecule type" value="Genomic_DNA"/>
</dbReference>
<dbReference type="PANTHER" id="PTHR46395:SF1">
    <property type="entry name" value="ADP-RIBOSYLATION FACTOR GTPASE-ACTIVATING PROTEIN 1"/>
    <property type="match status" value="1"/>
</dbReference>
<evidence type="ECO:0000256" key="6">
    <source>
        <dbReference type="SAM" id="MobiDB-lite"/>
    </source>
</evidence>
<dbReference type="GO" id="GO:0030100">
    <property type="term" value="P:regulation of endocytosis"/>
    <property type="evidence" value="ECO:0007669"/>
    <property type="project" value="TreeGrafter"/>
</dbReference>
<comment type="caution">
    <text evidence="8">The sequence shown here is derived from an EMBL/GenBank/DDBJ whole genome shotgun (WGS) entry which is preliminary data.</text>
</comment>
<feature type="non-terminal residue" evidence="8">
    <location>
        <position position="1"/>
    </location>
</feature>
<evidence type="ECO:0000256" key="4">
    <source>
        <dbReference type="ARBA" id="ARBA00022833"/>
    </source>
</evidence>
<dbReference type="InterPro" id="IPR038508">
    <property type="entry name" value="ArfGAP_dom_sf"/>
</dbReference>
<dbReference type="SUPFAM" id="SSF57863">
    <property type="entry name" value="ArfGap/RecO-like zinc finger"/>
    <property type="match status" value="1"/>
</dbReference>
<dbReference type="Proteomes" id="UP000626109">
    <property type="component" value="Unassembled WGS sequence"/>
</dbReference>
<proteinExistence type="predicted"/>
<dbReference type="PROSITE" id="PS50115">
    <property type="entry name" value="ARFGAP"/>
    <property type="match status" value="1"/>
</dbReference>
<gene>
    <name evidence="8" type="ORF">PGLA2088_LOCUS35338</name>
</gene>
<evidence type="ECO:0000256" key="3">
    <source>
        <dbReference type="ARBA" id="ARBA00022771"/>
    </source>
</evidence>
<dbReference type="GO" id="GO:0000139">
    <property type="term" value="C:Golgi membrane"/>
    <property type="evidence" value="ECO:0007669"/>
    <property type="project" value="TreeGrafter"/>
</dbReference>
<keyword evidence="2" id="KW-0479">Metal-binding</keyword>
<evidence type="ECO:0000256" key="5">
    <source>
        <dbReference type="PROSITE-ProRule" id="PRU00288"/>
    </source>
</evidence>
<dbReference type="InterPro" id="IPR037278">
    <property type="entry name" value="ARFGAP/RecO"/>
</dbReference>
<evidence type="ECO:0000256" key="1">
    <source>
        <dbReference type="ARBA" id="ARBA00022468"/>
    </source>
</evidence>
<dbReference type="PRINTS" id="PR00405">
    <property type="entry name" value="REVINTRACTNG"/>
</dbReference>
<dbReference type="InterPro" id="IPR001164">
    <property type="entry name" value="ArfGAP_dom"/>
</dbReference>
<evidence type="ECO:0000256" key="2">
    <source>
        <dbReference type="ARBA" id="ARBA00022723"/>
    </source>
</evidence>
<dbReference type="AlphaFoldDB" id="A0A813KN87"/>
<feature type="region of interest" description="Disordered" evidence="6">
    <location>
        <begin position="33"/>
        <end position="62"/>
    </location>
</feature>
<name>A0A813KN87_POLGL</name>
<dbReference type="Gene3D" id="1.10.220.150">
    <property type="entry name" value="Arf GTPase activating protein"/>
    <property type="match status" value="1"/>
</dbReference>
<evidence type="ECO:0000313" key="9">
    <source>
        <dbReference type="Proteomes" id="UP000626109"/>
    </source>
</evidence>
<dbReference type="SMART" id="SM00105">
    <property type="entry name" value="ArfGap"/>
    <property type="match status" value="1"/>
</dbReference>
<evidence type="ECO:0000313" key="8">
    <source>
        <dbReference type="EMBL" id="CAE8709225.1"/>
    </source>
</evidence>
<evidence type="ECO:0000259" key="7">
    <source>
        <dbReference type="PROSITE" id="PS50115"/>
    </source>
</evidence>
<dbReference type="Pfam" id="PF01412">
    <property type="entry name" value="ArfGap"/>
    <property type="match status" value="1"/>
</dbReference>
<dbReference type="GO" id="GO:0008270">
    <property type="term" value="F:zinc ion binding"/>
    <property type="evidence" value="ECO:0007669"/>
    <property type="project" value="UniProtKB-KW"/>
</dbReference>
<keyword evidence="3 5" id="KW-0863">Zinc-finger</keyword>